<name>A0A0E9X0P4_ANGAN</name>
<dbReference type="EMBL" id="GBXM01013122">
    <property type="protein sequence ID" value="JAH95455.1"/>
    <property type="molecule type" value="Transcribed_RNA"/>
</dbReference>
<proteinExistence type="predicted"/>
<organism evidence="1">
    <name type="scientific">Anguilla anguilla</name>
    <name type="common">European freshwater eel</name>
    <name type="synonym">Muraena anguilla</name>
    <dbReference type="NCBI Taxonomy" id="7936"/>
    <lineage>
        <taxon>Eukaryota</taxon>
        <taxon>Metazoa</taxon>
        <taxon>Chordata</taxon>
        <taxon>Craniata</taxon>
        <taxon>Vertebrata</taxon>
        <taxon>Euteleostomi</taxon>
        <taxon>Actinopterygii</taxon>
        <taxon>Neopterygii</taxon>
        <taxon>Teleostei</taxon>
        <taxon>Anguilliformes</taxon>
        <taxon>Anguillidae</taxon>
        <taxon>Anguilla</taxon>
    </lineage>
</organism>
<sequence>MSYSVLCIILRIIFKCHDKTMLETINIVLEWFQSMNYSPCMFQICFHDCKNMNRT</sequence>
<dbReference type="AlphaFoldDB" id="A0A0E9X0P4"/>
<evidence type="ECO:0000313" key="1">
    <source>
        <dbReference type="EMBL" id="JAH95455.1"/>
    </source>
</evidence>
<accession>A0A0E9X0P4</accession>
<protein>
    <submittedName>
        <fullName evidence="1">Uncharacterized protein</fullName>
    </submittedName>
</protein>
<reference evidence="1" key="1">
    <citation type="submission" date="2014-11" db="EMBL/GenBank/DDBJ databases">
        <authorList>
            <person name="Amaro Gonzalez C."/>
        </authorList>
    </citation>
    <scope>NUCLEOTIDE SEQUENCE</scope>
</reference>
<reference evidence="1" key="2">
    <citation type="journal article" date="2015" name="Fish Shellfish Immunol.">
        <title>Early steps in the European eel (Anguilla anguilla)-Vibrio vulnificus interaction in the gills: Role of the RtxA13 toxin.</title>
        <authorList>
            <person name="Callol A."/>
            <person name="Pajuelo D."/>
            <person name="Ebbesson L."/>
            <person name="Teles M."/>
            <person name="MacKenzie S."/>
            <person name="Amaro C."/>
        </authorList>
    </citation>
    <scope>NUCLEOTIDE SEQUENCE</scope>
</reference>